<accession>A0A183IL01</accession>
<sequence length="125" mass="14763">MSQRLRLAATGFRQSPSATTRTAERTWFHVANVVELSPWRKGSRDIASQFLDHSSFRVKLKPSWPWRMGRGSNSQFMNLIRGTTERRRPWISASGKRLQHRCNDSSRLKQAGRWLWYRSAYRRIV</sequence>
<dbReference type="Proteomes" id="UP000270296">
    <property type="component" value="Unassembled WGS sequence"/>
</dbReference>
<reference evidence="3" key="1">
    <citation type="submission" date="2016-06" db="UniProtKB">
        <authorList>
            <consortium name="WormBaseParasite"/>
        </authorList>
    </citation>
    <scope>IDENTIFICATION</scope>
</reference>
<name>A0A183IL01_9BILA</name>
<organism evidence="3">
    <name type="scientific">Soboliphyme baturini</name>
    <dbReference type="NCBI Taxonomy" id="241478"/>
    <lineage>
        <taxon>Eukaryota</taxon>
        <taxon>Metazoa</taxon>
        <taxon>Ecdysozoa</taxon>
        <taxon>Nematoda</taxon>
        <taxon>Enoplea</taxon>
        <taxon>Dorylaimia</taxon>
        <taxon>Dioctophymatida</taxon>
        <taxon>Dioctophymatoidea</taxon>
        <taxon>Soboliphymatidae</taxon>
        <taxon>Soboliphyme</taxon>
    </lineage>
</organism>
<dbReference type="AlphaFoldDB" id="A0A183IL01"/>
<reference evidence="1 2" key="2">
    <citation type="submission" date="2018-11" db="EMBL/GenBank/DDBJ databases">
        <authorList>
            <consortium name="Pathogen Informatics"/>
        </authorList>
    </citation>
    <scope>NUCLEOTIDE SEQUENCE [LARGE SCALE GENOMIC DNA]</scope>
</reference>
<protein>
    <submittedName>
        <fullName evidence="3">Integron gene cassette protein</fullName>
    </submittedName>
</protein>
<proteinExistence type="predicted"/>
<keyword evidence="2" id="KW-1185">Reference proteome</keyword>
<dbReference type="WBParaSite" id="SBAD_0000448101-mRNA-1">
    <property type="protein sequence ID" value="SBAD_0000448101-mRNA-1"/>
    <property type="gene ID" value="SBAD_0000448101"/>
</dbReference>
<evidence type="ECO:0000313" key="3">
    <source>
        <dbReference type="WBParaSite" id="SBAD_0000448101-mRNA-1"/>
    </source>
</evidence>
<evidence type="ECO:0000313" key="2">
    <source>
        <dbReference type="Proteomes" id="UP000270296"/>
    </source>
</evidence>
<dbReference type="EMBL" id="UZAM01008236">
    <property type="protein sequence ID" value="VDP03931.1"/>
    <property type="molecule type" value="Genomic_DNA"/>
</dbReference>
<gene>
    <name evidence="1" type="ORF">SBAD_LOCUS4297</name>
</gene>
<evidence type="ECO:0000313" key="1">
    <source>
        <dbReference type="EMBL" id="VDP03931.1"/>
    </source>
</evidence>